<dbReference type="GO" id="GO:0008745">
    <property type="term" value="F:N-acetylmuramoyl-L-alanine amidase activity"/>
    <property type="evidence" value="ECO:0007669"/>
    <property type="project" value="UniProtKB-EC"/>
</dbReference>
<dbReference type="CDD" id="cd02696">
    <property type="entry name" value="MurNAc-LAA"/>
    <property type="match status" value="1"/>
</dbReference>
<evidence type="ECO:0000313" key="3">
    <source>
        <dbReference type="EMBL" id="MBP2258164.1"/>
    </source>
</evidence>
<dbReference type="RefSeq" id="WP_226371316.1">
    <property type="nucleotide sequence ID" value="NZ_JAGIKX010000020.1"/>
</dbReference>
<dbReference type="EMBL" id="JAGIKX010000020">
    <property type="protein sequence ID" value="MBP2258164.1"/>
    <property type="molecule type" value="Genomic_DNA"/>
</dbReference>
<dbReference type="Proteomes" id="UP001519294">
    <property type="component" value="Unassembled WGS sequence"/>
</dbReference>
<proteinExistence type="predicted"/>
<dbReference type="InterPro" id="IPR018392">
    <property type="entry name" value="LysM"/>
</dbReference>
<dbReference type="Gene3D" id="3.10.350.10">
    <property type="entry name" value="LysM domain"/>
    <property type="match status" value="1"/>
</dbReference>
<dbReference type="SUPFAM" id="SSF53187">
    <property type="entry name" value="Zn-dependent exopeptidases"/>
    <property type="match status" value="1"/>
</dbReference>
<organism evidence="3 4">
    <name type="scientific">Virgibacillus alimentarius</name>
    <dbReference type="NCBI Taxonomy" id="698769"/>
    <lineage>
        <taxon>Bacteria</taxon>
        <taxon>Bacillati</taxon>
        <taxon>Bacillota</taxon>
        <taxon>Bacilli</taxon>
        <taxon>Bacillales</taxon>
        <taxon>Bacillaceae</taxon>
        <taxon>Virgibacillus</taxon>
    </lineage>
</organism>
<keyword evidence="1 3" id="KW-0378">Hydrolase</keyword>
<dbReference type="CDD" id="cd00118">
    <property type="entry name" value="LysM"/>
    <property type="match status" value="1"/>
</dbReference>
<dbReference type="Gene3D" id="3.40.630.40">
    <property type="entry name" value="Zn-dependent exopeptidases"/>
    <property type="match status" value="1"/>
</dbReference>
<dbReference type="InterPro" id="IPR002508">
    <property type="entry name" value="MurNAc-LAA_cat"/>
</dbReference>
<protein>
    <submittedName>
        <fullName evidence="3">N-acetylmuramoyl-L-alanine amidase</fullName>
        <ecNumber evidence="3">3.5.1.28</ecNumber>
    </submittedName>
</protein>
<dbReference type="PANTHER" id="PTHR30404">
    <property type="entry name" value="N-ACETYLMURAMOYL-L-ALANINE AMIDASE"/>
    <property type="match status" value="1"/>
</dbReference>
<dbReference type="SMART" id="SM00646">
    <property type="entry name" value="Ami_3"/>
    <property type="match status" value="1"/>
</dbReference>
<evidence type="ECO:0000259" key="2">
    <source>
        <dbReference type="PROSITE" id="PS51782"/>
    </source>
</evidence>
<evidence type="ECO:0000313" key="4">
    <source>
        <dbReference type="Proteomes" id="UP001519294"/>
    </source>
</evidence>
<dbReference type="SUPFAM" id="SSF54106">
    <property type="entry name" value="LysM domain"/>
    <property type="match status" value="1"/>
</dbReference>
<keyword evidence="4" id="KW-1185">Reference proteome</keyword>
<dbReference type="SMART" id="SM00257">
    <property type="entry name" value="LysM"/>
    <property type="match status" value="1"/>
</dbReference>
<dbReference type="Pfam" id="PF01476">
    <property type="entry name" value="LysM"/>
    <property type="match status" value="1"/>
</dbReference>
<reference evidence="3 4" key="1">
    <citation type="submission" date="2021-03" db="EMBL/GenBank/DDBJ databases">
        <title>Genomic Encyclopedia of Type Strains, Phase IV (KMG-IV): sequencing the most valuable type-strain genomes for metagenomic binning, comparative biology and taxonomic classification.</title>
        <authorList>
            <person name="Goeker M."/>
        </authorList>
    </citation>
    <scope>NUCLEOTIDE SEQUENCE [LARGE SCALE GENOMIC DNA]</scope>
    <source>
        <strain evidence="3 4">DSM 25790</strain>
    </source>
</reference>
<dbReference type="PROSITE" id="PS51782">
    <property type="entry name" value="LYSM"/>
    <property type="match status" value="1"/>
</dbReference>
<comment type="caution">
    <text evidence="3">The sequence shown here is derived from an EMBL/GenBank/DDBJ whole genome shotgun (WGS) entry which is preliminary data.</text>
</comment>
<dbReference type="PANTHER" id="PTHR30404:SF0">
    <property type="entry name" value="N-ACETYLMURAMOYL-L-ALANINE AMIDASE AMIC"/>
    <property type="match status" value="1"/>
</dbReference>
<sequence length="232" mass="26385">MKKIFIDAGHGGADSGAIGNGLKEKDVCLTIALKMRDYLNREYAEQIIKLSRTKDEYLTLKQRTNMANHWGANCFVSIHLNAGRGAGFESYIYNGKFADKRSTNRFRNHVHDEIIVGTKWQDRGKKEANFHVLRESSMTAILTENGFIDHEPDARKLKSDGFLNTLAFAHTKGLALALGLKQRTSKKMHVIQKGETFWNLAIKYQSTVKKLRQLNPDVIPERLQIGTRIRVK</sequence>
<name>A0ABS4S9I0_9BACI</name>
<gene>
    <name evidence="3" type="ORF">J2Z81_002135</name>
</gene>
<evidence type="ECO:0000256" key="1">
    <source>
        <dbReference type="ARBA" id="ARBA00022801"/>
    </source>
</evidence>
<feature type="domain" description="LysM" evidence="2">
    <location>
        <begin position="187"/>
        <end position="231"/>
    </location>
</feature>
<dbReference type="InterPro" id="IPR036779">
    <property type="entry name" value="LysM_dom_sf"/>
</dbReference>
<dbReference type="EC" id="3.5.1.28" evidence="3"/>
<dbReference type="Pfam" id="PF01520">
    <property type="entry name" value="Amidase_3"/>
    <property type="match status" value="1"/>
</dbReference>
<accession>A0ABS4S9I0</accession>
<dbReference type="InterPro" id="IPR050695">
    <property type="entry name" value="N-acetylmuramoyl_amidase_3"/>
</dbReference>